<proteinExistence type="predicted"/>
<dbReference type="Proteomes" id="UP000712600">
    <property type="component" value="Unassembled WGS sequence"/>
</dbReference>
<evidence type="ECO:0000313" key="1">
    <source>
        <dbReference type="EMBL" id="KAF3586998.1"/>
    </source>
</evidence>
<reference evidence="1" key="1">
    <citation type="submission" date="2019-12" db="EMBL/GenBank/DDBJ databases">
        <title>Genome sequencing and annotation of Brassica cretica.</title>
        <authorList>
            <person name="Studholme D.J."/>
            <person name="Sarris P."/>
        </authorList>
    </citation>
    <scope>NUCLEOTIDE SEQUENCE</scope>
    <source>
        <strain evidence="1">PFS-109/04</strain>
        <tissue evidence="1">Leaf</tissue>
    </source>
</reference>
<sequence>MGNCQAVETATAVSERPHSKSYRFYCTVSASEVVKFTFFGTCNEPNTNSATGSGEAPVNQTPTLNETTTVAQSTLGRTLAWEPHVASMESALKKSRNA</sequence>
<comment type="caution">
    <text evidence="1">The sequence shown here is derived from an EMBL/GenBank/DDBJ whole genome shotgun (WGS) entry which is preliminary data.</text>
</comment>
<dbReference type="AlphaFoldDB" id="A0A8S9S2U0"/>
<protein>
    <submittedName>
        <fullName evidence="1">Uncharacterized protein</fullName>
    </submittedName>
</protein>
<accession>A0A8S9S2U0</accession>
<name>A0A8S9S2U0_BRACR</name>
<evidence type="ECO:0000313" key="2">
    <source>
        <dbReference type="Proteomes" id="UP000712600"/>
    </source>
</evidence>
<organism evidence="1 2">
    <name type="scientific">Brassica cretica</name>
    <name type="common">Mustard</name>
    <dbReference type="NCBI Taxonomy" id="69181"/>
    <lineage>
        <taxon>Eukaryota</taxon>
        <taxon>Viridiplantae</taxon>
        <taxon>Streptophyta</taxon>
        <taxon>Embryophyta</taxon>
        <taxon>Tracheophyta</taxon>
        <taxon>Spermatophyta</taxon>
        <taxon>Magnoliopsida</taxon>
        <taxon>eudicotyledons</taxon>
        <taxon>Gunneridae</taxon>
        <taxon>Pentapetalae</taxon>
        <taxon>rosids</taxon>
        <taxon>malvids</taxon>
        <taxon>Brassicales</taxon>
        <taxon>Brassicaceae</taxon>
        <taxon>Brassiceae</taxon>
        <taxon>Brassica</taxon>
    </lineage>
</organism>
<gene>
    <name evidence="1" type="ORF">F2Q69_00027165</name>
</gene>
<dbReference type="EMBL" id="QGKX02000088">
    <property type="protein sequence ID" value="KAF3586998.1"/>
    <property type="molecule type" value="Genomic_DNA"/>
</dbReference>